<proteinExistence type="predicted"/>
<keyword evidence="3" id="KW-1185">Reference proteome</keyword>
<evidence type="ECO:0000259" key="1">
    <source>
        <dbReference type="Pfam" id="PF19502"/>
    </source>
</evidence>
<dbReference type="InterPro" id="IPR045792">
    <property type="entry name" value="DUF6036"/>
</dbReference>
<dbReference type="EMBL" id="CP053069">
    <property type="protein sequence ID" value="QJR10723.1"/>
    <property type="molecule type" value="Genomic_DNA"/>
</dbReference>
<name>A0A6M4GWJ2_9PROT</name>
<gene>
    <name evidence="2" type="ORF">DSM104443_01792</name>
</gene>
<evidence type="ECO:0000313" key="3">
    <source>
        <dbReference type="Proteomes" id="UP000501534"/>
    </source>
</evidence>
<dbReference type="Pfam" id="PF19502">
    <property type="entry name" value="DUF6036"/>
    <property type="match status" value="1"/>
</dbReference>
<organism evidence="2 3">
    <name type="scientific">Usitatibacter rugosus</name>
    <dbReference type="NCBI Taxonomy" id="2732067"/>
    <lineage>
        <taxon>Bacteria</taxon>
        <taxon>Pseudomonadati</taxon>
        <taxon>Pseudomonadota</taxon>
        <taxon>Betaproteobacteria</taxon>
        <taxon>Nitrosomonadales</taxon>
        <taxon>Usitatibacteraceae</taxon>
        <taxon>Usitatibacter</taxon>
    </lineage>
</organism>
<dbReference type="AlphaFoldDB" id="A0A6M4GWJ2"/>
<dbReference type="Proteomes" id="UP000501534">
    <property type="component" value="Chromosome"/>
</dbReference>
<evidence type="ECO:0000313" key="2">
    <source>
        <dbReference type="EMBL" id="QJR10723.1"/>
    </source>
</evidence>
<dbReference type="KEGG" id="uru:DSM104443_01792"/>
<reference evidence="2 3" key="1">
    <citation type="submission" date="2020-04" db="EMBL/GenBank/DDBJ databases">
        <title>Usitatibacter rugosus gen. nov., sp. nov. and Usitatibacter palustris sp. nov., novel members of Usitatibacteraceae fam. nov. within the order Nitrosomonadales isolated from soil.</title>
        <authorList>
            <person name="Huber K.J."/>
            <person name="Neumann-Schaal M."/>
            <person name="Geppert A."/>
            <person name="Luckner M."/>
            <person name="Wanner G."/>
            <person name="Overmann J."/>
        </authorList>
    </citation>
    <scope>NUCLEOTIDE SEQUENCE [LARGE SCALE GENOMIC DNA]</scope>
    <source>
        <strain evidence="2 3">0125_3</strain>
    </source>
</reference>
<accession>A0A6M4GWJ2</accession>
<dbReference type="RefSeq" id="WP_171091471.1">
    <property type="nucleotide sequence ID" value="NZ_CP053069.1"/>
</dbReference>
<sequence>MKIPRSLPQGYVDAFVKIVSRIAAGMPDTLKEPVRMYIAGGAATFMYTGVRVSADIDAAFSRRVALPTELEVAYRDQDGTLRTLYLDRQYNDAFGLLHQAAHDDSIALQVDGVDPAKFEVRLLSPTDLAVSKIARFADPDQADIAQLARIGLIETESVRARALESLPDFVGNVAALKTSIDLACKLIAKNAPRPGKPRV</sequence>
<protein>
    <recommendedName>
        <fullName evidence="1">DUF6036 domain-containing protein</fullName>
    </recommendedName>
</protein>
<feature type="domain" description="DUF6036" evidence="1">
    <location>
        <begin position="31"/>
        <end position="164"/>
    </location>
</feature>